<dbReference type="STRING" id="299467.A0A443S8S1"/>
<dbReference type="PROSITE" id="PS50041">
    <property type="entry name" value="C_TYPE_LECTIN_2"/>
    <property type="match status" value="1"/>
</dbReference>
<sequence length="272" mass="31043">MNASMTFIHSDEENNFLKSITKPGKAYWIGLQQLAFGMATFSWMDGSEYNFTKWKPGQPDVKYSCLGVVIQDGSWWDEDCNRKLLTLCQIDLDSDYVPEEVSPSIKFVDRLKVEQLKILLKISILNKNVANNDLKIGAVESKISSLSKNVNELEAKVGKQLIRNSEEQKTYVNSLMESLRKNISLNIYSLKEDNNEMSSSLTRNSSDKESMKTYLHVLTFLLAFFVLGVAVAVIFLYTSNHKSYAMASFVNRNNHVRLMEETEDTTDRSFIP</sequence>
<name>A0A443S8S1_9ACAR</name>
<dbReference type="AlphaFoldDB" id="A0A443S8S1"/>
<dbReference type="PROSITE" id="PS00615">
    <property type="entry name" value="C_TYPE_LECTIN_1"/>
    <property type="match status" value="1"/>
</dbReference>
<dbReference type="Proteomes" id="UP000288716">
    <property type="component" value="Unassembled WGS sequence"/>
</dbReference>
<evidence type="ECO:0000313" key="4">
    <source>
        <dbReference type="EMBL" id="RWS23805.1"/>
    </source>
</evidence>
<reference evidence="4 5" key="1">
    <citation type="journal article" date="2018" name="Gigascience">
        <title>Genomes of trombidid mites reveal novel predicted allergens and laterally-transferred genes associated with secondary metabolism.</title>
        <authorList>
            <person name="Dong X."/>
            <person name="Chaisiri K."/>
            <person name="Xia D."/>
            <person name="Armstrong S.D."/>
            <person name="Fang Y."/>
            <person name="Donnelly M.J."/>
            <person name="Kadowaki T."/>
            <person name="McGarry J.W."/>
            <person name="Darby A.C."/>
            <person name="Makepeace B.L."/>
        </authorList>
    </citation>
    <scope>NUCLEOTIDE SEQUENCE [LARGE SCALE GENOMIC DNA]</scope>
    <source>
        <strain evidence="4">UoL-UT</strain>
    </source>
</reference>
<keyword evidence="2" id="KW-1133">Transmembrane helix</keyword>
<keyword evidence="1" id="KW-1015">Disulfide bond</keyword>
<dbReference type="PANTHER" id="PTHR22803">
    <property type="entry name" value="MANNOSE, PHOSPHOLIPASE, LECTIN RECEPTOR RELATED"/>
    <property type="match status" value="1"/>
</dbReference>
<feature type="transmembrane region" description="Helical" evidence="2">
    <location>
        <begin position="214"/>
        <end position="237"/>
    </location>
</feature>
<proteinExistence type="predicted"/>
<dbReference type="InterPro" id="IPR050111">
    <property type="entry name" value="C-type_lectin/snaclec_domain"/>
</dbReference>
<organism evidence="4 5">
    <name type="scientific">Leptotrombidium deliense</name>
    <dbReference type="NCBI Taxonomy" id="299467"/>
    <lineage>
        <taxon>Eukaryota</taxon>
        <taxon>Metazoa</taxon>
        <taxon>Ecdysozoa</taxon>
        <taxon>Arthropoda</taxon>
        <taxon>Chelicerata</taxon>
        <taxon>Arachnida</taxon>
        <taxon>Acari</taxon>
        <taxon>Acariformes</taxon>
        <taxon>Trombidiformes</taxon>
        <taxon>Prostigmata</taxon>
        <taxon>Anystina</taxon>
        <taxon>Parasitengona</taxon>
        <taxon>Trombiculoidea</taxon>
        <taxon>Trombiculidae</taxon>
        <taxon>Leptotrombidium</taxon>
    </lineage>
</organism>
<dbReference type="InterPro" id="IPR001304">
    <property type="entry name" value="C-type_lectin-like"/>
</dbReference>
<dbReference type="OrthoDB" id="6537699at2759"/>
<protein>
    <submittedName>
        <fullName evidence="4">Macrophage mannose receptor 1-like isoform X2</fullName>
    </submittedName>
</protein>
<dbReference type="Pfam" id="PF00059">
    <property type="entry name" value="Lectin_C"/>
    <property type="match status" value="1"/>
</dbReference>
<dbReference type="CDD" id="cd00037">
    <property type="entry name" value="CLECT"/>
    <property type="match status" value="1"/>
</dbReference>
<dbReference type="InterPro" id="IPR018378">
    <property type="entry name" value="C-type_lectin_CS"/>
</dbReference>
<gene>
    <name evidence="4" type="ORF">B4U80_13317</name>
</gene>
<accession>A0A443S8S1</accession>
<keyword evidence="2" id="KW-0472">Membrane</keyword>
<keyword evidence="5" id="KW-1185">Reference proteome</keyword>
<dbReference type="InterPro" id="IPR016187">
    <property type="entry name" value="CTDL_fold"/>
</dbReference>
<comment type="caution">
    <text evidence="4">The sequence shown here is derived from an EMBL/GenBank/DDBJ whole genome shotgun (WGS) entry which is preliminary data.</text>
</comment>
<dbReference type="SUPFAM" id="SSF56436">
    <property type="entry name" value="C-type lectin-like"/>
    <property type="match status" value="1"/>
</dbReference>
<evidence type="ECO:0000256" key="2">
    <source>
        <dbReference type="SAM" id="Phobius"/>
    </source>
</evidence>
<evidence type="ECO:0000256" key="1">
    <source>
        <dbReference type="ARBA" id="ARBA00023157"/>
    </source>
</evidence>
<evidence type="ECO:0000259" key="3">
    <source>
        <dbReference type="PROSITE" id="PS50041"/>
    </source>
</evidence>
<evidence type="ECO:0000313" key="5">
    <source>
        <dbReference type="Proteomes" id="UP000288716"/>
    </source>
</evidence>
<dbReference type="Gene3D" id="3.10.100.10">
    <property type="entry name" value="Mannose-Binding Protein A, subunit A"/>
    <property type="match status" value="1"/>
</dbReference>
<dbReference type="EMBL" id="NCKV01005848">
    <property type="protein sequence ID" value="RWS23805.1"/>
    <property type="molecule type" value="Genomic_DNA"/>
</dbReference>
<keyword evidence="2" id="KW-0812">Transmembrane</keyword>
<keyword evidence="4" id="KW-0675">Receptor</keyword>
<feature type="domain" description="C-type lectin" evidence="3">
    <location>
        <begin position="1"/>
        <end position="89"/>
    </location>
</feature>
<dbReference type="VEuPathDB" id="VectorBase:LDEU008235"/>
<dbReference type="SMART" id="SM00034">
    <property type="entry name" value="CLECT"/>
    <property type="match status" value="1"/>
</dbReference>
<dbReference type="InterPro" id="IPR016186">
    <property type="entry name" value="C-type_lectin-like/link_sf"/>
</dbReference>